<protein>
    <submittedName>
        <fullName evidence="3">Aldo/keto reductase</fullName>
    </submittedName>
</protein>
<dbReference type="EMBL" id="JBFCZG010000006">
    <property type="protein sequence ID" value="KAL3420807.1"/>
    <property type="molecule type" value="Genomic_DNA"/>
</dbReference>
<organism evidence="3 4">
    <name type="scientific">Phlyctema vagabunda</name>
    <dbReference type="NCBI Taxonomy" id="108571"/>
    <lineage>
        <taxon>Eukaryota</taxon>
        <taxon>Fungi</taxon>
        <taxon>Dikarya</taxon>
        <taxon>Ascomycota</taxon>
        <taxon>Pezizomycotina</taxon>
        <taxon>Leotiomycetes</taxon>
        <taxon>Helotiales</taxon>
        <taxon>Dermateaceae</taxon>
        <taxon>Phlyctema</taxon>
    </lineage>
</organism>
<evidence type="ECO:0000313" key="3">
    <source>
        <dbReference type="EMBL" id="KAL3420807.1"/>
    </source>
</evidence>
<proteinExistence type="predicted"/>
<dbReference type="SUPFAM" id="SSF51430">
    <property type="entry name" value="NAD(P)-linked oxidoreductase"/>
    <property type="match status" value="1"/>
</dbReference>
<evidence type="ECO:0000259" key="2">
    <source>
        <dbReference type="Pfam" id="PF00248"/>
    </source>
</evidence>
<dbReference type="Proteomes" id="UP001629113">
    <property type="component" value="Unassembled WGS sequence"/>
</dbReference>
<keyword evidence="1" id="KW-0560">Oxidoreductase</keyword>
<comment type="caution">
    <text evidence="3">The sequence shown here is derived from an EMBL/GenBank/DDBJ whole genome shotgun (WGS) entry which is preliminary data.</text>
</comment>
<dbReference type="Gene3D" id="3.20.20.100">
    <property type="entry name" value="NADP-dependent oxidoreductase domain"/>
    <property type="match status" value="1"/>
</dbReference>
<dbReference type="PANTHER" id="PTHR43625:SF78">
    <property type="entry name" value="PYRIDOXAL REDUCTASE-RELATED"/>
    <property type="match status" value="1"/>
</dbReference>
<dbReference type="InterPro" id="IPR036812">
    <property type="entry name" value="NAD(P)_OxRdtase_dom_sf"/>
</dbReference>
<sequence length="330" mass="35888">MTTTLLGKQIGSTGYGLMGLTWRPTPQSEEKSFEAMRASLEAGCNFWNAGEFYGTPENNSLTLLEKYFAKYPEDAEKVVLSVKGAVSMQTGPNGSKEYVQASIDNCLRMLKGRKSIDIFECARVDPKTPIETTMKALEEYVQAGKIGGIALSEVGAKTVQRAVKVTKIVAVEVEVSLWSMDVFENGVAKACAEHNIPIVAYSPLGRGMLTGEIKSPSDIPEGDMRKTMPRFLPENFNVNIKLVEEIKSLAETKGCTPGQLAISYVKQLSKRPGNPEFIPIPGATSPSRVKENGKNVELSTEEVSAIDSILSNFKTKGGRYHEAHSGLLEG</sequence>
<dbReference type="PANTHER" id="PTHR43625">
    <property type="entry name" value="AFLATOXIN B1 ALDEHYDE REDUCTASE"/>
    <property type="match status" value="1"/>
</dbReference>
<accession>A0ABR4PBV6</accession>
<reference evidence="3 4" key="1">
    <citation type="submission" date="2024-06" db="EMBL/GenBank/DDBJ databases">
        <title>Complete genome of Phlyctema vagabunda strain 19-DSS-EL-015.</title>
        <authorList>
            <person name="Fiorenzani C."/>
        </authorList>
    </citation>
    <scope>NUCLEOTIDE SEQUENCE [LARGE SCALE GENOMIC DNA]</scope>
    <source>
        <strain evidence="3 4">19-DSS-EL-015</strain>
    </source>
</reference>
<dbReference type="Pfam" id="PF00248">
    <property type="entry name" value="Aldo_ket_red"/>
    <property type="match status" value="1"/>
</dbReference>
<dbReference type="CDD" id="cd19077">
    <property type="entry name" value="AKR_AKR8A1-2"/>
    <property type="match status" value="1"/>
</dbReference>
<feature type="domain" description="NADP-dependent oxidoreductase" evidence="2">
    <location>
        <begin position="14"/>
        <end position="310"/>
    </location>
</feature>
<dbReference type="InterPro" id="IPR023210">
    <property type="entry name" value="NADP_OxRdtase_dom"/>
</dbReference>
<keyword evidence="4" id="KW-1185">Reference proteome</keyword>
<name>A0ABR4PBV6_9HELO</name>
<gene>
    <name evidence="3" type="ORF">PVAG01_07252</name>
</gene>
<dbReference type="InterPro" id="IPR050791">
    <property type="entry name" value="Aldo-Keto_reductase"/>
</dbReference>
<evidence type="ECO:0000256" key="1">
    <source>
        <dbReference type="ARBA" id="ARBA00023002"/>
    </source>
</evidence>
<evidence type="ECO:0000313" key="4">
    <source>
        <dbReference type="Proteomes" id="UP001629113"/>
    </source>
</evidence>